<evidence type="ECO:0000313" key="8">
    <source>
        <dbReference type="EMBL" id="OGG09670.1"/>
    </source>
</evidence>
<evidence type="ECO:0000256" key="6">
    <source>
        <dbReference type="ARBA" id="ARBA00035241"/>
    </source>
</evidence>
<dbReference type="InterPro" id="IPR016095">
    <property type="entry name" value="Ribosomal_uL1_3-a/b-sand"/>
</dbReference>
<dbReference type="InterPro" id="IPR002143">
    <property type="entry name" value="Ribosomal_uL1"/>
</dbReference>
<keyword evidence="2" id="KW-0678">Repressor</keyword>
<comment type="caution">
    <text evidence="8">The sequence shown here is derived from an EMBL/GenBank/DDBJ whole genome shotgun (WGS) entry which is preliminary data.</text>
</comment>
<name>A0A1F5ZB42_9BACT</name>
<evidence type="ECO:0000256" key="3">
    <source>
        <dbReference type="ARBA" id="ARBA00022845"/>
    </source>
</evidence>
<dbReference type="GO" id="GO:0003735">
    <property type="term" value="F:structural constituent of ribosome"/>
    <property type="evidence" value="ECO:0007669"/>
    <property type="project" value="InterPro"/>
</dbReference>
<dbReference type="InterPro" id="IPR023674">
    <property type="entry name" value="Ribosomal_uL1-like"/>
</dbReference>
<organism evidence="8 9">
    <name type="scientific">Candidatus Gottesmanbacteria bacterium RBG_16_43_7</name>
    <dbReference type="NCBI Taxonomy" id="1798373"/>
    <lineage>
        <taxon>Bacteria</taxon>
        <taxon>Candidatus Gottesmaniibacteriota</taxon>
    </lineage>
</organism>
<dbReference type="Pfam" id="PF00687">
    <property type="entry name" value="Ribosomal_L1"/>
    <property type="match status" value="1"/>
</dbReference>
<keyword evidence="5" id="KW-0687">Ribonucleoprotein</keyword>
<dbReference type="GO" id="GO:0006417">
    <property type="term" value="P:regulation of translation"/>
    <property type="evidence" value="ECO:0007669"/>
    <property type="project" value="UniProtKB-KW"/>
</dbReference>
<dbReference type="EMBL" id="MFJC01000017">
    <property type="protein sequence ID" value="OGG09670.1"/>
    <property type="molecule type" value="Genomic_DNA"/>
</dbReference>
<evidence type="ECO:0000313" key="9">
    <source>
        <dbReference type="Proteomes" id="UP000176854"/>
    </source>
</evidence>
<dbReference type="Gene3D" id="3.30.190.20">
    <property type="match status" value="2"/>
</dbReference>
<dbReference type="Proteomes" id="UP000176854">
    <property type="component" value="Unassembled WGS sequence"/>
</dbReference>
<dbReference type="CDD" id="cd00403">
    <property type="entry name" value="Ribosomal_L1"/>
    <property type="match status" value="1"/>
</dbReference>
<evidence type="ECO:0000256" key="5">
    <source>
        <dbReference type="ARBA" id="ARBA00023274"/>
    </source>
</evidence>
<comment type="similarity">
    <text evidence="1">Belongs to the universal ribosomal protein uL1 family.</text>
</comment>
<dbReference type="PANTHER" id="PTHR36427">
    <property type="entry name" value="54S RIBOSOMAL PROTEIN L1, MITOCHONDRIAL"/>
    <property type="match status" value="1"/>
</dbReference>
<dbReference type="PIRSF" id="PIRSF002155">
    <property type="entry name" value="Ribosomal_L1"/>
    <property type="match status" value="1"/>
</dbReference>
<sequence length="204" mass="22192">MRSKKYQTLAKLVDKNKYYELNEAIRLLKDTSLTKFDATVEIHININANSLESKNGTTGDIRGSVNLPHGTGKKINVAVADEALIEKIEGGKIDFDILLAHPSMMPRLAKVARILGPKDLMPNPKNGTVTDNPDKKIKELTAGLVQFKSEPNNPIIHMGIGKISFDTKHIAENINAVLDAVGRSRIAKTTVSGTMGPGIKINLS</sequence>
<keyword evidence="3" id="KW-0810">Translation regulation</keyword>
<dbReference type="STRING" id="1798373.A2154_04025"/>
<dbReference type="PANTHER" id="PTHR36427:SF3">
    <property type="entry name" value="LARGE RIBOSOMAL SUBUNIT PROTEIN UL1M"/>
    <property type="match status" value="1"/>
</dbReference>
<evidence type="ECO:0000256" key="1">
    <source>
        <dbReference type="ARBA" id="ARBA00010531"/>
    </source>
</evidence>
<dbReference type="GO" id="GO:0006412">
    <property type="term" value="P:translation"/>
    <property type="evidence" value="ECO:0007669"/>
    <property type="project" value="InterPro"/>
</dbReference>
<dbReference type="SUPFAM" id="SSF56808">
    <property type="entry name" value="Ribosomal protein L1"/>
    <property type="match status" value="1"/>
</dbReference>
<evidence type="ECO:0000256" key="4">
    <source>
        <dbReference type="ARBA" id="ARBA00022980"/>
    </source>
</evidence>
<reference evidence="8 9" key="1">
    <citation type="journal article" date="2016" name="Nat. Commun.">
        <title>Thousands of microbial genomes shed light on interconnected biogeochemical processes in an aquifer system.</title>
        <authorList>
            <person name="Anantharaman K."/>
            <person name="Brown C.T."/>
            <person name="Hug L.A."/>
            <person name="Sharon I."/>
            <person name="Castelle C.J."/>
            <person name="Probst A.J."/>
            <person name="Thomas B.C."/>
            <person name="Singh A."/>
            <person name="Wilkins M.J."/>
            <person name="Karaoz U."/>
            <person name="Brodie E.L."/>
            <person name="Williams K.H."/>
            <person name="Hubbard S.S."/>
            <person name="Banfield J.F."/>
        </authorList>
    </citation>
    <scope>NUCLEOTIDE SEQUENCE [LARGE SCALE GENOMIC DNA]</scope>
</reference>
<keyword evidence="4" id="KW-0689">Ribosomal protein</keyword>
<gene>
    <name evidence="8" type="ORF">A2154_04025</name>
</gene>
<dbReference type="GO" id="GO:0003723">
    <property type="term" value="F:RNA binding"/>
    <property type="evidence" value="ECO:0007669"/>
    <property type="project" value="InterPro"/>
</dbReference>
<evidence type="ECO:0000256" key="7">
    <source>
        <dbReference type="ARBA" id="ARBA00035452"/>
    </source>
</evidence>
<accession>A0A1F5ZB42</accession>
<dbReference type="AlphaFoldDB" id="A0A1F5ZB42"/>
<proteinExistence type="inferred from homology"/>
<protein>
    <recommendedName>
        <fullName evidence="6">Large ribosomal subunit protein uL1</fullName>
    </recommendedName>
    <alternativeName>
        <fullName evidence="7">50S ribosomal protein L1</fullName>
    </alternativeName>
</protein>
<dbReference type="GO" id="GO:0015934">
    <property type="term" value="C:large ribosomal subunit"/>
    <property type="evidence" value="ECO:0007669"/>
    <property type="project" value="InterPro"/>
</dbReference>
<dbReference type="InterPro" id="IPR028364">
    <property type="entry name" value="Ribosomal_uL1/biogenesis"/>
</dbReference>
<dbReference type="Gene3D" id="3.40.50.790">
    <property type="match status" value="2"/>
</dbReference>
<evidence type="ECO:0000256" key="2">
    <source>
        <dbReference type="ARBA" id="ARBA00022491"/>
    </source>
</evidence>